<dbReference type="SUPFAM" id="SSF46767">
    <property type="entry name" value="Methylated DNA-protein cysteine methyltransferase, C-terminal domain"/>
    <property type="match status" value="1"/>
</dbReference>
<keyword evidence="8" id="KW-0234">DNA repair</keyword>
<dbReference type="GeneID" id="13887576"/>
<comment type="catalytic activity">
    <reaction evidence="12">
        <text>a 6-O-methyl-2'-deoxyguanosine in DNA + L-cysteinyl-[protein] = S-methyl-L-cysteinyl-[protein] + a 2'-deoxyguanosine in DNA</text>
        <dbReference type="Rhea" id="RHEA:24000"/>
        <dbReference type="Rhea" id="RHEA-COMP:10131"/>
        <dbReference type="Rhea" id="RHEA-COMP:10132"/>
        <dbReference type="Rhea" id="RHEA-COMP:11367"/>
        <dbReference type="Rhea" id="RHEA-COMP:11368"/>
        <dbReference type="ChEBI" id="CHEBI:29950"/>
        <dbReference type="ChEBI" id="CHEBI:82612"/>
        <dbReference type="ChEBI" id="CHEBI:85445"/>
        <dbReference type="ChEBI" id="CHEBI:85448"/>
        <dbReference type="EC" id="2.1.1.63"/>
    </reaction>
</comment>
<dbReference type="InterPro" id="IPR036388">
    <property type="entry name" value="WH-like_DNA-bd_sf"/>
</dbReference>
<dbReference type="CDD" id="cd06445">
    <property type="entry name" value="ATase"/>
    <property type="match status" value="1"/>
</dbReference>
<dbReference type="HOGENOM" id="CLU_000445_52_2_1"/>
<evidence type="ECO:0000256" key="9">
    <source>
        <dbReference type="ARBA" id="ARBA00030795"/>
    </source>
</evidence>
<dbReference type="GO" id="GO:0003908">
    <property type="term" value="F:methylated-DNA-[protein]-cysteine S-methyltransferase activity"/>
    <property type="evidence" value="ECO:0007669"/>
    <property type="project" value="UniProtKB-EC"/>
</dbReference>
<dbReference type="EMBL" id="HE650828">
    <property type="protein sequence ID" value="CCF59579.1"/>
    <property type="molecule type" value="Genomic_DNA"/>
</dbReference>
<evidence type="ECO:0000313" key="14">
    <source>
        <dbReference type="EMBL" id="CCF59579.1"/>
    </source>
</evidence>
<keyword evidence="6" id="KW-0808">Transferase</keyword>
<evidence type="ECO:0000256" key="3">
    <source>
        <dbReference type="ARBA" id="ARBA00011918"/>
    </source>
</evidence>
<comment type="similarity">
    <text evidence="2">Belongs to the MGMT family.</text>
</comment>
<keyword evidence="7" id="KW-0227">DNA damage</keyword>
<evidence type="ECO:0000256" key="12">
    <source>
        <dbReference type="ARBA" id="ARBA00049348"/>
    </source>
</evidence>
<evidence type="ECO:0000256" key="11">
    <source>
        <dbReference type="ARBA" id="ARBA00033095"/>
    </source>
</evidence>
<evidence type="ECO:0000256" key="4">
    <source>
        <dbReference type="ARBA" id="ARBA00015377"/>
    </source>
</evidence>
<evidence type="ECO:0000256" key="6">
    <source>
        <dbReference type="ARBA" id="ARBA00022679"/>
    </source>
</evidence>
<keyword evidence="5" id="KW-0489">Methyltransferase</keyword>
<evidence type="ECO:0000256" key="10">
    <source>
        <dbReference type="ARBA" id="ARBA00031621"/>
    </source>
</evidence>
<sequence>MHESLTYQFLDCDFVQALLVARKNRLVYVSLGRNKATLLKGAQETFKKLGKAKKIDYYLLKDSKHSMDIMCEQYMQLLDGKKAPELEYEYMFGTDFQKKVWDQLVKIPSGTVKTYSEIAKEVGSSNSCRAVGRACGENKLAVLVPCHSVVGSSGKDLVGYRWGIDVKKRLLEREGVHIYK</sequence>
<dbReference type="FunCoup" id="H2AZ23">
    <property type="interactions" value="62"/>
</dbReference>
<dbReference type="OrthoDB" id="1907495at2759"/>
<evidence type="ECO:0000256" key="8">
    <source>
        <dbReference type="ARBA" id="ARBA00023204"/>
    </source>
</evidence>
<evidence type="ECO:0000256" key="7">
    <source>
        <dbReference type="ARBA" id="ARBA00022763"/>
    </source>
</evidence>
<dbReference type="NCBIfam" id="TIGR00589">
    <property type="entry name" value="ogt"/>
    <property type="match status" value="1"/>
</dbReference>
<dbReference type="InParanoid" id="H2AZ23"/>
<comment type="catalytic activity">
    <reaction evidence="1">
        <text>a 4-O-methyl-thymidine in DNA + L-cysteinyl-[protein] = a thymidine in DNA + S-methyl-L-cysteinyl-[protein]</text>
        <dbReference type="Rhea" id="RHEA:53428"/>
        <dbReference type="Rhea" id="RHEA-COMP:10131"/>
        <dbReference type="Rhea" id="RHEA-COMP:10132"/>
        <dbReference type="Rhea" id="RHEA-COMP:13555"/>
        <dbReference type="Rhea" id="RHEA-COMP:13556"/>
        <dbReference type="ChEBI" id="CHEBI:29950"/>
        <dbReference type="ChEBI" id="CHEBI:82612"/>
        <dbReference type="ChEBI" id="CHEBI:137386"/>
        <dbReference type="ChEBI" id="CHEBI:137387"/>
        <dbReference type="EC" id="2.1.1.63"/>
    </reaction>
</comment>
<dbReference type="InterPro" id="IPR036217">
    <property type="entry name" value="MethylDNA_cys_MeTrfase_DNAb"/>
</dbReference>
<protein>
    <recommendedName>
        <fullName evidence="4">Methylated-DNA--protein-cysteine methyltransferase</fullName>
        <ecNumber evidence="3">2.1.1.63</ecNumber>
    </recommendedName>
    <alternativeName>
        <fullName evidence="9">6-O-methylguanine-DNA methyltransferase</fullName>
    </alternativeName>
    <alternativeName>
        <fullName evidence="11">DNA repair MTase</fullName>
    </alternativeName>
    <alternativeName>
        <fullName evidence="10">O-6-methylguanine-DNA-alkyltransferase</fullName>
    </alternativeName>
</protein>
<dbReference type="Gene3D" id="1.10.10.10">
    <property type="entry name" value="Winged helix-like DNA-binding domain superfamily/Winged helix DNA-binding domain"/>
    <property type="match status" value="1"/>
</dbReference>
<accession>H2AZ23</accession>
<organism evidence="14 15">
    <name type="scientific">Kazachstania africana (strain ATCC 22294 / BCRC 22015 / CBS 2517 / CECT 1963 / NBRC 1671 / NRRL Y-8276)</name>
    <name type="common">Yeast</name>
    <name type="synonym">Kluyveromyces africanus</name>
    <dbReference type="NCBI Taxonomy" id="1071382"/>
    <lineage>
        <taxon>Eukaryota</taxon>
        <taxon>Fungi</taxon>
        <taxon>Dikarya</taxon>
        <taxon>Ascomycota</taxon>
        <taxon>Saccharomycotina</taxon>
        <taxon>Saccharomycetes</taxon>
        <taxon>Saccharomycetales</taxon>
        <taxon>Saccharomycetaceae</taxon>
        <taxon>Kazachstania</taxon>
    </lineage>
</organism>
<reference evidence="14 15" key="1">
    <citation type="journal article" date="2011" name="Proc. Natl. Acad. Sci. U.S.A.">
        <title>Evolutionary erosion of yeast sex chromosomes by mating-type switching accidents.</title>
        <authorList>
            <person name="Gordon J.L."/>
            <person name="Armisen D."/>
            <person name="Proux-Wera E."/>
            <person name="Oheigeartaigh S.S."/>
            <person name="Byrne K.P."/>
            <person name="Wolfe K.H."/>
        </authorList>
    </citation>
    <scope>NUCLEOTIDE SEQUENCE [LARGE SCALE GENOMIC DNA]</scope>
    <source>
        <strain evidence="15">ATCC 22294 / BCRC 22015 / CBS 2517 / CECT 1963 / NBRC 1671 / NRRL Y-8276</strain>
    </source>
</reference>
<name>H2AZ23_KAZAF</name>
<dbReference type="eggNOG" id="KOG4062">
    <property type="taxonomic scope" value="Eukaryota"/>
</dbReference>
<evidence type="ECO:0000256" key="1">
    <source>
        <dbReference type="ARBA" id="ARBA00001286"/>
    </source>
</evidence>
<dbReference type="EC" id="2.1.1.63" evidence="3"/>
<dbReference type="PANTHER" id="PTHR10815">
    <property type="entry name" value="METHYLATED-DNA--PROTEIN-CYSTEINE METHYLTRANSFERASE"/>
    <property type="match status" value="1"/>
</dbReference>
<dbReference type="PANTHER" id="PTHR10815:SF13">
    <property type="entry name" value="METHYLATED-DNA--PROTEIN-CYSTEINE METHYLTRANSFERASE"/>
    <property type="match status" value="1"/>
</dbReference>
<dbReference type="GO" id="GO:0006307">
    <property type="term" value="P:DNA alkylation repair"/>
    <property type="evidence" value="ECO:0007669"/>
    <property type="project" value="EnsemblFungi"/>
</dbReference>
<dbReference type="KEGG" id="kaf:KAFR_0H01690"/>
<dbReference type="Pfam" id="PF01035">
    <property type="entry name" value="DNA_binding_1"/>
    <property type="match status" value="1"/>
</dbReference>
<gene>
    <name evidence="14" type="primary">KAFR0H01690</name>
    <name evidence="14" type="ORF">KAFR_0H01690</name>
</gene>
<dbReference type="AlphaFoldDB" id="H2AZ23"/>
<dbReference type="GO" id="GO:0032259">
    <property type="term" value="P:methylation"/>
    <property type="evidence" value="ECO:0007669"/>
    <property type="project" value="UniProtKB-KW"/>
</dbReference>
<dbReference type="InterPro" id="IPR014048">
    <property type="entry name" value="MethylDNA_cys_MeTrfase_DNA-bd"/>
</dbReference>
<evidence type="ECO:0000259" key="13">
    <source>
        <dbReference type="Pfam" id="PF01035"/>
    </source>
</evidence>
<dbReference type="RefSeq" id="XP_003958714.1">
    <property type="nucleotide sequence ID" value="XM_003958665.1"/>
</dbReference>
<feature type="domain" description="Methylated-DNA-[protein]-cysteine S-methyltransferase DNA binding" evidence="13">
    <location>
        <begin position="95"/>
        <end position="176"/>
    </location>
</feature>
<dbReference type="STRING" id="1071382.H2AZ23"/>
<evidence type="ECO:0000256" key="5">
    <source>
        <dbReference type="ARBA" id="ARBA00022603"/>
    </source>
</evidence>
<keyword evidence="15" id="KW-1185">Reference proteome</keyword>
<dbReference type="Proteomes" id="UP000005220">
    <property type="component" value="Chromosome 8"/>
</dbReference>
<evidence type="ECO:0000256" key="2">
    <source>
        <dbReference type="ARBA" id="ARBA00008711"/>
    </source>
</evidence>
<evidence type="ECO:0000313" key="15">
    <source>
        <dbReference type="Proteomes" id="UP000005220"/>
    </source>
</evidence>
<proteinExistence type="inferred from homology"/>
<dbReference type="FunFam" id="1.10.10.10:FF:000214">
    <property type="entry name" value="Methylated-DNA--protein-cysteine methyltransferase"/>
    <property type="match status" value="1"/>
</dbReference>